<feature type="transmembrane region" description="Helical" evidence="1">
    <location>
        <begin position="107"/>
        <end position="127"/>
    </location>
</feature>
<name>A0A1I4YAD9_9RHOB</name>
<organism evidence="2 3">
    <name type="scientific">Roseovarius lutimaris</name>
    <dbReference type="NCBI Taxonomy" id="1005928"/>
    <lineage>
        <taxon>Bacteria</taxon>
        <taxon>Pseudomonadati</taxon>
        <taxon>Pseudomonadota</taxon>
        <taxon>Alphaproteobacteria</taxon>
        <taxon>Rhodobacterales</taxon>
        <taxon>Roseobacteraceae</taxon>
        <taxon>Roseovarius</taxon>
    </lineage>
</organism>
<dbReference type="EMBL" id="FOVP01000001">
    <property type="protein sequence ID" value="SFN34560.1"/>
    <property type="molecule type" value="Genomic_DNA"/>
</dbReference>
<feature type="transmembrane region" description="Helical" evidence="1">
    <location>
        <begin position="139"/>
        <end position="163"/>
    </location>
</feature>
<feature type="transmembrane region" description="Helical" evidence="1">
    <location>
        <begin position="169"/>
        <end position="187"/>
    </location>
</feature>
<keyword evidence="1" id="KW-1133">Transmembrane helix</keyword>
<reference evidence="3" key="1">
    <citation type="submission" date="2016-10" db="EMBL/GenBank/DDBJ databases">
        <authorList>
            <person name="Varghese N."/>
            <person name="Submissions S."/>
        </authorList>
    </citation>
    <scope>NUCLEOTIDE SEQUENCE [LARGE SCALE GENOMIC DNA]</scope>
    <source>
        <strain evidence="3">DSM 28463</strain>
    </source>
</reference>
<dbReference type="AlphaFoldDB" id="A0A1I4YAD9"/>
<dbReference type="RefSeq" id="WP_092833122.1">
    <property type="nucleotide sequence ID" value="NZ_FOVP01000001.1"/>
</dbReference>
<feature type="transmembrane region" description="Helical" evidence="1">
    <location>
        <begin position="194"/>
        <end position="210"/>
    </location>
</feature>
<evidence type="ECO:0000256" key="1">
    <source>
        <dbReference type="SAM" id="Phobius"/>
    </source>
</evidence>
<dbReference type="STRING" id="1005928.SAMN04487859_10132"/>
<evidence type="ECO:0000313" key="2">
    <source>
        <dbReference type="EMBL" id="SFN34560.1"/>
    </source>
</evidence>
<gene>
    <name evidence="2" type="ORF">SAMN04487859_10132</name>
</gene>
<dbReference type="OrthoDB" id="5189031at2"/>
<proteinExistence type="predicted"/>
<feature type="transmembrane region" description="Helical" evidence="1">
    <location>
        <begin position="55"/>
        <end position="77"/>
    </location>
</feature>
<protein>
    <recommendedName>
        <fullName evidence="4">TspO and MBR related proteins</fullName>
    </recommendedName>
</protein>
<feature type="transmembrane region" description="Helical" evidence="1">
    <location>
        <begin position="84"/>
        <end position="101"/>
    </location>
</feature>
<keyword evidence="3" id="KW-1185">Reference proteome</keyword>
<evidence type="ECO:0008006" key="4">
    <source>
        <dbReference type="Google" id="ProtNLM"/>
    </source>
</evidence>
<keyword evidence="1" id="KW-0812">Transmembrane</keyword>
<evidence type="ECO:0000313" key="3">
    <source>
        <dbReference type="Proteomes" id="UP000198599"/>
    </source>
</evidence>
<keyword evidence="1" id="KW-0472">Membrane</keyword>
<sequence length="242" mass="25560">MARLPDRAAALLVFVLAVGFALSPFATGGFAGFRPDQFPVAQTNAPVQPAGYAFALWGLIYLWLILGAGFGVILRVTATDWQRVRLPLMASLGVGIFWIPVAQVNVLWATVMIWIMLAGALWALLGAHYRDRLWLEGPIGLYAGWLTAASSVAFGLVLAGYGILGAQGAAIAMITLALAITLAVLVVRPGTLSYAFGVGWALIGVIMRNLEAGNTPVIALCAAGIAAITIVTWRGWRALSRA</sequence>
<accession>A0A1I4YAD9</accession>
<dbReference type="Proteomes" id="UP000198599">
    <property type="component" value="Unassembled WGS sequence"/>
</dbReference>
<feature type="transmembrane region" description="Helical" evidence="1">
    <location>
        <begin position="216"/>
        <end position="236"/>
    </location>
</feature>